<protein>
    <recommendedName>
        <fullName evidence="4">Lipid-like peptide transmembrane protein</fullName>
    </recommendedName>
</protein>
<keyword evidence="1" id="KW-0812">Transmembrane</keyword>
<comment type="caution">
    <text evidence="2">The sequence shown here is derived from an EMBL/GenBank/DDBJ whole genome shotgun (WGS) entry which is preliminary data.</text>
</comment>
<sequence length="69" mass="7503">MVHFCAASERLAMHKLPVVTLCLVAALAVMTAFICLSGAFTPRDTEYGSGKAVFKHYIVPFVSQEVAQE</sequence>
<evidence type="ECO:0000313" key="3">
    <source>
        <dbReference type="Proteomes" id="UP000249638"/>
    </source>
</evidence>
<evidence type="ECO:0008006" key="4">
    <source>
        <dbReference type="Google" id="ProtNLM"/>
    </source>
</evidence>
<proteinExistence type="predicted"/>
<gene>
    <name evidence="2" type="ORF">C7416_105135</name>
</gene>
<keyword evidence="1" id="KW-0472">Membrane</keyword>
<accession>A0A2W7P3B6</accession>
<keyword evidence="3" id="KW-1185">Reference proteome</keyword>
<dbReference type="Proteomes" id="UP000249638">
    <property type="component" value="Unassembled WGS sequence"/>
</dbReference>
<dbReference type="EMBL" id="QKZN01000005">
    <property type="protein sequence ID" value="PZX27907.1"/>
    <property type="molecule type" value="Genomic_DNA"/>
</dbReference>
<reference evidence="2" key="1">
    <citation type="submission" date="2018-06" db="EMBL/GenBank/DDBJ databases">
        <title>Genomic Encyclopedia of Type Strains, Phase IV (KMG-V): Genome sequencing to study the core and pangenomes of soil and plant-associated prokaryotes.</title>
        <authorList>
            <person name="Whitman W."/>
        </authorList>
    </citation>
    <scope>NUCLEOTIDE SEQUENCE [LARGE SCALE GENOMIC DNA]</scope>
    <source>
        <strain evidence="2">MLR2-44</strain>
    </source>
</reference>
<organism evidence="2 3">
    <name type="scientific">Cupriavidus phytorum</name>
    <dbReference type="NCBI Taxonomy" id="3024399"/>
    <lineage>
        <taxon>Bacteria</taxon>
        <taxon>Pseudomonadati</taxon>
        <taxon>Pseudomonadota</taxon>
        <taxon>Betaproteobacteria</taxon>
        <taxon>Burkholderiales</taxon>
        <taxon>Burkholderiaceae</taxon>
        <taxon>Cupriavidus</taxon>
    </lineage>
</organism>
<keyword evidence="1" id="KW-1133">Transmembrane helix</keyword>
<name>A0A2W7P3B6_9BURK</name>
<dbReference type="AlphaFoldDB" id="A0A2W7P3B6"/>
<evidence type="ECO:0000313" key="2">
    <source>
        <dbReference type="EMBL" id="PZX27907.1"/>
    </source>
</evidence>
<feature type="transmembrane region" description="Helical" evidence="1">
    <location>
        <begin position="18"/>
        <end position="40"/>
    </location>
</feature>
<evidence type="ECO:0000256" key="1">
    <source>
        <dbReference type="SAM" id="Phobius"/>
    </source>
</evidence>